<protein>
    <submittedName>
        <fullName evidence="1">Uncharacterized protein</fullName>
    </submittedName>
</protein>
<proteinExistence type="predicted"/>
<sequence length="88" mass="9909">MEFCSRGSICINNFLPSCKYLRDLVWLFEYGEIEDICSCSACNKFVWDLQPEIQSLRRAWSHCDCTVRAPTSTGDIGAQEGCSSAEDT</sequence>
<keyword evidence="2" id="KW-1185">Reference proteome</keyword>
<comment type="caution">
    <text evidence="1">The sequence shown here is derived from an EMBL/GenBank/DDBJ whole genome shotgun (WGS) entry which is preliminary data.</text>
</comment>
<evidence type="ECO:0000313" key="1">
    <source>
        <dbReference type="EMBL" id="KAG8559373.1"/>
    </source>
</evidence>
<dbReference type="Proteomes" id="UP000824782">
    <property type="component" value="Unassembled WGS sequence"/>
</dbReference>
<gene>
    <name evidence="1" type="ORF">GDO81_017313</name>
</gene>
<dbReference type="EMBL" id="WNYA01000008">
    <property type="protein sequence ID" value="KAG8559373.1"/>
    <property type="molecule type" value="Genomic_DNA"/>
</dbReference>
<evidence type="ECO:0000313" key="2">
    <source>
        <dbReference type="Proteomes" id="UP000824782"/>
    </source>
</evidence>
<reference evidence="1" key="1">
    <citation type="thesis" date="2020" institute="ProQuest LLC" country="789 East Eisenhower Parkway, Ann Arbor, MI, USA">
        <title>Comparative Genomics and Chromosome Evolution.</title>
        <authorList>
            <person name="Mudd A.B."/>
        </authorList>
    </citation>
    <scope>NUCLEOTIDE SEQUENCE</scope>
    <source>
        <strain evidence="1">237g6f4</strain>
        <tissue evidence="1">Blood</tissue>
    </source>
</reference>
<organism evidence="1 2">
    <name type="scientific">Engystomops pustulosus</name>
    <name type="common">Tungara frog</name>
    <name type="synonym">Physalaemus pustulosus</name>
    <dbReference type="NCBI Taxonomy" id="76066"/>
    <lineage>
        <taxon>Eukaryota</taxon>
        <taxon>Metazoa</taxon>
        <taxon>Chordata</taxon>
        <taxon>Craniata</taxon>
        <taxon>Vertebrata</taxon>
        <taxon>Euteleostomi</taxon>
        <taxon>Amphibia</taxon>
        <taxon>Batrachia</taxon>
        <taxon>Anura</taxon>
        <taxon>Neobatrachia</taxon>
        <taxon>Hyloidea</taxon>
        <taxon>Leptodactylidae</taxon>
        <taxon>Leiuperinae</taxon>
        <taxon>Engystomops</taxon>
    </lineage>
</organism>
<name>A0AAV7AKX2_ENGPU</name>
<accession>A0AAV7AKX2</accession>
<dbReference type="AlphaFoldDB" id="A0AAV7AKX2"/>